<comment type="caution">
    <text evidence="7">The sequence shown here is derived from an EMBL/GenBank/DDBJ whole genome shotgun (WGS) entry which is preliminary data.</text>
</comment>
<gene>
    <name evidence="7" type="ORF">ACFPZN_27025</name>
</gene>
<evidence type="ECO:0000313" key="8">
    <source>
        <dbReference type="Proteomes" id="UP001596074"/>
    </source>
</evidence>
<name>A0ABW1A528_9ACTN</name>
<dbReference type="EC" id="1.14.-.-" evidence="7"/>
<evidence type="ECO:0000259" key="6">
    <source>
        <dbReference type="Pfam" id="PF00296"/>
    </source>
</evidence>
<dbReference type="PANTHER" id="PTHR30011:SF16">
    <property type="entry name" value="C2H2 FINGER DOMAIN TRANSCRIPTION FACTOR (EUROFUNG)-RELATED"/>
    <property type="match status" value="1"/>
</dbReference>
<dbReference type="RefSeq" id="WP_378285008.1">
    <property type="nucleotide sequence ID" value="NZ_JBHSON010000041.1"/>
</dbReference>
<dbReference type="Proteomes" id="UP001596074">
    <property type="component" value="Unassembled WGS sequence"/>
</dbReference>
<keyword evidence="3 7" id="KW-0560">Oxidoreductase</keyword>
<dbReference type="InterPro" id="IPR051260">
    <property type="entry name" value="Diverse_substr_monoxygenases"/>
</dbReference>
<proteinExistence type="inferred from homology"/>
<dbReference type="InterPro" id="IPR036661">
    <property type="entry name" value="Luciferase-like_sf"/>
</dbReference>
<organism evidence="7 8">
    <name type="scientific">Actinomadura rugatobispora</name>
    <dbReference type="NCBI Taxonomy" id="1994"/>
    <lineage>
        <taxon>Bacteria</taxon>
        <taxon>Bacillati</taxon>
        <taxon>Actinomycetota</taxon>
        <taxon>Actinomycetes</taxon>
        <taxon>Streptosporangiales</taxon>
        <taxon>Thermomonosporaceae</taxon>
        <taxon>Actinomadura</taxon>
    </lineage>
</organism>
<feature type="domain" description="Luciferase-like" evidence="6">
    <location>
        <begin position="30"/>
        <end position="384"/>
    </location>
</feature>
<keyword evidence="2" id="KW-0288">FMN</keyword>
<protein>
    <submittedName>
        <fullName evidence="7">NtaA/DmoA family FMN-dependent monooxygenase</fullName>
        <ecNumber evidence="7">1.14.-.-</ecNumber>
    </submittedName>
</protein>
<dbReference type="PIRSF" id="PIRSF000337">
    <property type="entry name" value="NTA_MOA"/>
    <property type="match status" value="1"/>
</dbReference>
<keyword evidence="4 7" id="KW-0503">Monooxygenase</keyword>
<reference evidence="8" key="1">
    <citation type="journal article" date="2019" name="Int. J. Syst. Evol. Microbiol.">
        <title>The Global Catalogue of Microorganisms (GCM) 10K type strain sequencing project: providing services to taxonomists for standard genome sequencing and annotation.</title>
        <authorList>
            <consortium name="The Broad Institute Genomics Platform"/>
            <consortium name="The Broad Institute Genome Sequencing Center for Infectious Disease"/>
            <person name="Wu L."/>
            <person name="Ma J."/>
        </authorList>
    </citation>
    <scope>NUCLEOTIDE SEQUENCE [LARGE SCALE GENOMIC DNA]</scope>
    <source>
        <strain evidence="8">KCTC 42087</strain>
    </source>
</reference>
<comment type="similarity">
    <text evidence="5">Belongs to the NtaA/SnaA/DszA monooxygenase family.</text>
</comment>
<evidence type="ECO:0000256" key="3">
    <source>
        <dbReference type="ARBA" id="ARBA00023002"/>
    </source>
</evidence>
<dbReference type="CDD" id="cd01095">
    <property type="entry name" value="Nitrilotriacetate_monoxgenase"/>
    <property type="match status" value="1"/>
</dbReference>
<evidence type="ECO:0000256" key="5">
    <source>
        <dbReference type="ARBA" id="ARBA00033748"/>
    </source>
</evidence>
<dbReference type="PANTHER" id="PTHR30011">
    <property type="entry name" value="ALKANESULFONATE MONOOXYGENASE-RELATED"/>
    <property type="match status" value="1"/>
</dbReference>
<dbReference type="EMBL" id="JBHSON010000041">
    <property type="protein sequence ID" value="MFC5749289.1"/>
    <property type="molecule type" value="Genomic_DNA"/>
</dbReference>
<dbReference type="SUPFAM" id="SSF51679">
    <property type="entry name" value="Bacterial luciferase-like"/>
    <property type="match status" value="1"/>
</dbReference>
<dbReference type="GO" id="GO:0004497">
    <property type="term" value="F:monooxygenase activity"/>
    <property type="evidence" value="ECO:0007669"/>
    <property type="project" value="UniProtKB-KW"/>
</dbReference>
<evidence type="ECO:0000256" key="4">
    <source>
        <dbReference type="ARBA" id="ARBA00023033"/>
    </source>
</evidence>
<sequence length="437" mass="48194">MSKGHDRHLHLGLWLTFLDAAEWRDPASRAEELNSLQPYVEVAEIGERAKLDALIRGDGLGLPLPDPEQAFAGSLEILTLLAALAARTERIGLIGTASTTFTEPYNLARTLATLDHLSNGRVGWNIVTSIAGEEQFGYDEIPGHEERYERADEFIEVVSKLWASWEPDAVLVDRENGVFFDPDKINTIDHHGKHFRVAGPLNIARPPQGRPVFVQAGDSEKGRDFAARHAEIVFTAQNDIGKAQAFYRDVKRRVERQGRDAARVSILPGLVVTIGGSEAEAQELHDRFLARIDYERTRRNLESLLGGVDLSDIDLDERVPEERLPEAGALTRQPGRAQIFIDLAKEKGATLRRLLQALGTAHGHGRVFGTPEQVADHIQRWAGARAADGFAVSPAQGLAGARLFADEVVPILQDRGLFRREYTGGTLRDHLGLPPVP</sequence>
<dbReference type="NCBIfam" id="TIGR03860">
    <property type="entry name" value="FMN_nitrolo"/>
    <property type="match status" value="1"/>
</dbReference>
<accession>A0ABW1A528</accession>
<evidence type="ECO:0000313" key="7">
    <source>
        <dbReference type="EMBL" id="MFC5749289.1"/>
    </source>
</evidence>
<evidence type="ECO:0000256" key="1">
    <source>
        <dbReference type="ARBA" id="ARBA00022630"/>
    </source>
</evidence>
<dbReference type="InterPro" id="IPR011251">
    <property type="entry name" value="Luciferase-like_dom"/>
</dbReference>
<evidence type="ECO:0000256" key="2">
    <source>
        <dbReference type="ARBA" id="ARBA00022643"/>
    </source>
</evidence>
<dbReference type="Gene3D" id="3.20.20.30">
    <property type="entry name" value="Luciferase-like domain"/>
    <property type="match status" value="1"/>
</dbReference>
<keyword evidence="8" id="KW-1185">Reference proteome</keyword>
<dbReference type="Pfam" id="PF00296">
    <property type="entry name" value="Bac_luciferase"/>
    <property type="match status" value="1"/>
</dbReference>
<dbReference type="InterPro" id="IPR016215">
    <property type="entry name" value="NTA_MOA"/>
</dbReference>
<keyword evidence="1" id="KW-0285">Flavoprotein</keyword>